<evidence type="ECO:0000313" key="1">
    <source>
        <dbReference type="EMBL" id="QEK38926.1"/>
    </source>
</evidence>
<dbReference type="KEGG" id="nabu:FZC36_00535"/>
<name>A0A5C0UFP7_9PROT</name>
<dbReference type="EMBL" id="CP043314">
    <property type="protein sequence ID" value="QEK38926.1"/>
    <property type="molecule type" value="Genomic_DNA"/>
</dbReference>
<gene>
    <name evidence="1" type="ORF">FZC36_00535</name>
</gene>
<proteinExistence type="predicted"/>
<dbReference type="InterPro" id="IPR043129">
    <property type="entry name" value="ATPase_NBD"/>
</dbReference>
<protein>
    <recommendedName>
        <fullName evidence="3">Gcp-like domain-containing protein</fullName>
    </recommendedName>
</protein>
<evidence type="ECO:0008006" key="3">
    <source>
        <dbReference type="Google" id="ProtNLM"/>
    </source>
</evidence>
<organism evidence="1 2">
    <name type="scientific">Candidatus Nesciobacter abundans</name>
    <dbReference type="NCBI Taxonomy" id="2601668"/>
    <lineage>
        <taxon>Bacteria</taxon>
        <taxon>Pseudomonadati</taxon>
        <taxon>Pseudomonadota</taxon>
        <taxon>Alphaproteobacteria</taxon>
        <taxon>Holosporales</taxon>
        <taxon>Holosporaceae</taxon>
        <taxon>Candidatus Nesciobacter</taxon>
    </lineage>
</organism>
<dbReference type="RefSeq" id="WP_148972049.1">
    <property type="nucleotide sequence ID" value="NZ_CP043314.1"/>
</dbReference>
<dbReference type="SUPFAM" id="SSF53067">
    <property type="entry name" value="Actin-like ATPase domain"/>
    <property type="match status" value="1"/>
</dbReference>
<keyword evidence="2" id="KW-1185">Reference proteome</keyword>
<reference evidence="1 2" key="1">
    <citation type="submission" date="2019-08" db="EMBL/GenBank/DDBJ databases">
        <title>Highly reduced genomes of protist endosymbionts show evolutionary convergence.</title>
        <authorList>
            <person name="George E."/>
            <person name="Husnik F."/>
            <person name="Tashyreva D."/>
            <person name="Prokopchuk G."/>
            <person name="Horak A."/>
            <person name="Kwong W.K."/>
            <person name="Lukes J."/>
            <person name="Keeling P.J."/>
        </authorList>
    </citation>
    <scope>NUCLEOTIDE SEQUENCE [LARGE SCALE GENOMIC DNA]</scope>
    <source>
        <strain evidence="1">1604HC</strain>
    </source>
</reference>
<dbReference type="AlphaFoldDB" id="A0A5C0UFP7"/>
<dbReference type="Gene3D" id="3.30.420.40">
    <property type="match status" value="1"/>
</dbReference>
<dbReference type="OrthoDB" id="9809995at2"/>
<accession>A0A5C0UFP7</accession>
<sequence length="177" mass="20556">MYSIVLFYINKDFVIEIFLNHTKKYSKKISNARTNLVQEISNALQEEKITLSEINRISFLRGPGSFSSIRIAFATVMAIKTSHPNIICNNVSVDEIIPSPIIIKLNKATILHYFENWQVKKNEELNKDITYNSMDKNDTFKTNVIENIGYTILIKALKLKEPLYIYEPYLKPDFKQS</sequence>
<dbReference type="Proteomes" id="UP000324924">
    <property type="component" value="Chromosome"/>
</dbReference>
<evidence type="ECO:0000313" key="2">
    <source>
        <dbReference type="Proteomes" id="UP000324924"/>
    </source>
</evidence>